<dbReference type="InterPro" id="IPR001926">
    <property type="entry name" value="TrpB-like_PALP"/>
</dbReference>
<dbReference type="CDD" id="cd01561">
    <property type="entry name" value="CBS_like"/>
    <property type="match status" value="1"/>
</dbReference>
<evidence type="ECO:0000259" key="1">
    <source>
        <dbReference type="Pfam" id="PF00291"/>
    </source>
</evidence>
<accession>A0A382HPR9</accession>
<gene>
    <name evidence="2" type="ORF">METZ01_LOCUS242124</name>
</gene>
<dbReference type="PANTHER" id="PTHR10314">
    <property type="entry name" value="CYSTATHIONINE BETA-SYNTHASE"/>
    <property type="match status" value="1"/>
</dbReference>
<feature type="domain" description="Tryptophan synthase beta chain-like PALP" evidence="1">
    <location>
        <begin position="17"/>
        <end position="295"/>
    </location>
</feature>
<dbReference type="InterPro" id="IPR050214">
    <property type="entry name" value="Cys_Synth/Cystath_Beta-Synth"/>
</dbReference>
<dbReference type="Gene3D" id="3.40.50.1100">
    <property type="match status" value="2"/>
</dbReference>
<dbReference type="SUPFAM" id="SSF53686">
    <property type="entry name" value="Tryptophan synthase beta subunit-like PLP-dependent enzymes"/>
    <property type="match status" value="1"/>
</dbReference>
<dbReference type="InterPro" id="IPR036052">
    <property type="entry name" value="TrpB-like_PALP_sf"/>
</dbReference>
<name>A0A382HPR9_9ZZZZ</name>
<dbReference type="Pfam" id="PF00291">
    <property type="entry name" value="PALP"/>
    <property type="match status" value="1"/>
</dbReference>
<dbReference type="AlphaFoldDB" id="A0A382HPR9"/>
<protein>
    <recommendedName>
        <fullName evidence="1">Tryptophan synthase beta chain-like PALP domain-containing protein</fullName>
    </recommendedName>
</protein>
<sequence length="307" mass="34212">YKMIMKTKSDKKKYLLDLIGNTPLIDVSYLTTNSEISLFAKAEWMNPGGSLKDRPVKRMLTKAIETGMLTKDKIIIDSSSGNAGIAYSMIGNALGYRVQIVIPGNASLERKQRMKAHGTIIIETDPIEGYDEALRHVHHLVETDPDKYFLCDQYANDNNWLSHYHGTAVEILDQMDGEFEHFVGGVGTGGSITGISRKLKEVYPNIMIHGVRPEVWPGIEGLKPLGSPKDIIPKIFDESVIDEWIYITADEAKHWCNKVAKSGLFIGQSSGSYLAACSKLMEKIDSGKIVTIFNDFGDRYFSVGLWS</sequence>
<reference evidence="2" key="1">
    <citation type="submission" date="2018-05" db="EMBL/GenBank/DDBJ databases">
        <authorList>
            <person name="Lanie J.A."/>
            <person name="Ng W.-L."/>
            <person name="Kazmierczak K.M."/>
            <person name="Andrzejewski T.M."/>
            <person name="Davidsen T.M."/>
            <person name="Wayne K.J."/>
            <person name="Tettelin H."/>
            <person name="Glass J.I."/>
            <person name="Rusch D."/>
            <person name="Podicherti R."/>
            <person name="Tsui H.-C.T."/>
            <person name="Winkler M.E."/>
        </authorList>
    </citation>
    <scope>NUCLEOTIDE SEQUENCE</scope>
</reference>
<feature type="non-terminal residue" evidence="2">
    <location>
        <position position="1"/>
    </location>
</feature>
<organism evidence="2">
    <name type="scientific">marine metagenome</name>
    <dbReference type="NCBI Taxonomy" id="408172"/>
    <lineage>
        <taxon>unclassified sequences</taxon>
        <taxon>metagenomes</taxon>
        <taxon>ecological metagenomes</taxon>
    </lineage>
</organism>
<evidence type="ECO:0000313" key="2">
    <source>
        <dbReference type="EMBL" id="SVB89270.1"/>
    </source>
</evidence>
<dbReference type="EMBL" id="UINC01062541">
    <property type="protein sequence ID" value="SVB89270.1"/>
    <property type="molecule type" value="Genomic_DNA"/>
</dbReference>
<proteinExistence type="predicted"/>